<protein>
    <submittedName>
        <fullName evidence="1">Uncharacterized protein</fullName>
    </submittedName>
</protein>
<evidence type="ECO:0000313" key="1">
    <source>
        <dbReference type="EMBL" id="CTP86732.1"/>
    </source>
</evidence>
<evidence type="ECO:0000313" key="2">
    <source>
        <dbReference type="Proteomes" id="UP000045978"/>
    </source>
</evidence>
<dbReference type="Proteomes" id="UP000045978">
    <property type="component" value="Unassembled WGS sequence"/>
</dbReference>
<organism evidence="1 2">
    <name type="scientific">Xanthomonas graminis pv. phlei</name>
    <dbReference type="NCBI Taxonomy" id="487906"/>
    <lineage>
        <taxon>Bacteria</taxon>
        <taxon>Pseudomonadati</taxon>
        <taxon>Pseudomonadota</taxon>
        <taxon>Gammaproteobacteria</taxon>
        <taxon>Lysobacterales</taxon>
        <taxon>Lysobacteraceae</taxon>
        <taxon>Xanthomonas</taxon>
        <taxon>Xanthomonas translucens group</taxon>
        <taxon>Xanthomonas graminis</taxon>
    </lineage>
</organism>
<dbReference type="EMBL" id="CXOJ01000026">
    <property type="protein sequence ID" value="CTP86732.1"/>
    <property type="molecule type" value="Genomic_DNA"/>
</dbReference>
<dbReference type="AlphaFoldDB" id="A0A0K2ZP36"/>
<gene>
    <name evidence="1" type="ORF">XTPLMG730_1561</name>
</gene>
<name>A0A0K2ZP36_9XANT</name>
<sequence length="44" mass="5057">MQRYARTADDAYAYQAKRFGYAATLCATGEGFVRDYPWLWTAEA</sequence>
<reference evidence="1 2" key="1">
    <citation type="submission" date="2015-07" db="EMBL/GenBank/DDBJ databases">
        <authorList>
            <person name="Noorani M."/>
        </authorList>
    </citation>
    <scope>NUCLEOTIDE SEQUENCE [LARGE SCALE GENOMIC DNA]</scope>
    <source>
        <strain evidence="1">LMG730</strain>
    </source>
</reference>
<accession>A0A0K2ZP36</accession>
<proteinExistence type="predicted"/>
<dbReference type="RefSeq" id="WP_260676195.1">
    <property type="nucleotide sequence ID" value="NZ_CP076251.1"/>
</dbReference>
<dbReference type="SUPFAM" id="SSF159275">
    <property type="entry name" value="PA1994-like"/>
    <property type="match status" value="1"/>
</dbReference>